<dbReference type="RefSeq" id="WP_207415432.1">
    <property type="nucleotide sequence ID" value="NZ_JACTNG010000001.1"/>
</dbReference>
<organism evidence="1 2">
    <name type="scientific">Roseomonas haemaphysalidis</name>
    <dbReference type="NCBI Taxonomy" id="2768162"/>
    <lineage>
        <taxon>Bacteria</taxon>
        <taxon>Pseudomonadati</taxon>
        <taxon>Pseudomonadota</taxon>
        <taxon>Alphaproteobacteria</taxon>
        <taxon>Acetobacterales</taxon>
        <taxon>Roseomonadaceae</taxon>
        <taxon>Roseomonas</taxon>
    </lineage>
</organism>
<evidence type="ECO:0000313" key="1">
    <source>
        <dbReference type="EMBL" id="MBO1078050.1"/>
    </source>
</evidence>
<reference evidence="1 2" key="1">
    <citation type="submission" date="2020-09" db="EMBL/GenBank/DDBJ databases">
        <title>Roseomonas.</title>
        <authorList>
            <person name="Zhu W."/>
        </authorList>
    </citation>
    <scope>NUCLEOTIDE SEQUENCE [LARGE SCALE GENOMIC DNA]</scope>
    <source>
        <strain evidence="1 2">573</strain>
    </source>
</reference>
<proteinExistence type="predicted"/>
<gene>
    <name evidence="1" type="ORF">IAI61_03335</name>
</gene>
<name>A0ABS3KM61_9PROT</name>
<accession>A0ABS3KM61</accession>
<dbReference type="Pfam" id="PF09912">
    <property type="entry name" value="DUF2141"/>
    <property type="match status" value="1"/>
</dbReference>
<sequence>MLNVALVMQGLEYLSERWKLLASPAVGDEGRRATMVLLPLLPLLPLLALASPAGAATPVTATACAAGPAGAPQIQVRVHGARSTQGNMTVTLYGSDPARFLASGGKLARQRVPVQPGGKAEACFSVSAPGIYAVAIYHDENNDHDFNLSVIGMPQEGYGFSNDAQGRFGAPSFEAVRFRVEQAGGVVPVLLRY</sequence>
<dbReference type="Proteomes" id="UP001518989">
    <property type="component" value="Unassembled WGS sequence"/>
</dbReference>
<keyword evidence="2" id="KW-1185">Reference proteome</keyword>
<protein>
    <submittedName>
        <fullName evidence="1">DUF2141 domain-containing protein</fullName>
    </submittedName>
</protein>
<evidence type="ECO:0000313" key="2">
    <source>
        <dbReference type="Proteomes" id="UP001518989"/>
    </source>
</evidence>
<dbReference type="EMBL" id="JACTNG010000001">
    <property type="protein sequence ID" value="MBO1078050.1"/>
    <property type="molecule type" value="Genomic_DNA"/>
</dbReference>
<dbReference type="InterPro" id="IPR018673">
    <property type="entry name" value="DUF2141"/>
</dbReference>
<comment type="caution">
    <text evidence="1">The sequence shown here is derived from an EMBL/GenBank/DDBJ whole genome shotgun (WGS) entry which is preliminary data.</text>
</comment>